<keyword evidence="2" id="KW-1185">Reference proteome</keyword>
<dbReference type="RefSeq" id="WP_337092667.1">
    <property type="nucleotide sequence ID" value="NZ_JAPYKO010000004.1"/>
</dbReference>
<accession>A0ABU8K9K8</accession>
<dbReference type="EMBL" id="JAPYKO010000004">
    <property type="protein sequence ID" value="MEI9402331.1"/>
    <property type="molecule type" value="Genomic_DNA"/>
</dbReference>
<name>A0ABU8K9K8_9HYPH</name>
<dbReference type="Proteomes" id="UP001366503">
    <property type="component" value="Unassembled WGS sequence"/>
</dbReference>
<proteinExistence type="predicted"/>
<gene>
    <name evidence="1" type="ORF">O7A05_09155</name>
</gene>
<protein>
    <submittedName>
        <fullName evidence="1">Uncharacterized protein</fullName>
    </submittedName>
</protein>
<evidence type="ECO:0000313" key="2">
    <source>
        <dbReference type="Proteomes" id="UP001366503"/>
    </source>
</evidence>
<evidence type="ECO:0000313" key="1">
    <source>
        <dbReference type="EMBL" id="MEI9402331.1"/>
    </source>
</evidence>
<organism evidence="1 2">
    <name type="scientific">Mesorhizobium argentiipisi</name>
    <dbReference type="NCBI Taxonomy" id="3015175"/>
    <lineage>
        <taxon>Bacteria</taxon>
        <taxon>Pseudomonadati</taxon>
        <taxon>Pseudomonadota</taxon>
        <taxon>Alphaproteobacteria</taxon>
        <taxon>Hyphomicrobiales</taxon>
        <taxon>Phyllobacteriaceae</taxon>
        <taxon>Mesorhizobium</taxon>
    </lineage>
</organism>
<reference evidence="1 2" key="1">
    <citation type="submission" date="2022-12" db="EMBL/GenBank/DDBJ databases">
        <authorList>
            <person name="Muema E."/>
        </authorList>
    </citation>
    <scope>NUCLEOTIDE SEQUENCE [LARGE SCALE GENOMIC DNA]</scope>
    <source>
        <strain evidence="2">1330</strain>
    </source>
</reference>
<sequence length="171" mass="18812">MRTIGTIFAIVCTTVFTTVSPSSNAFGDEAGDALQLLAQSFRCPVSVVAGMSTAYKYGGDRSKFSVVRKSISFDQSEMGAMKNIISESTWGNLDEIDVRQEALRTDITVFCTKDRLCLRNVFIGHNCWPHGNCDKDVKHKDVVIEKDFSLCSEQAASDAVDALKYLISHAQ</sequence>
<comment type="caution">
    <text evidence="1">The sequence shown here is derived from an EMBL/GenBank/DDBJ whole genome shotgun (WGS) entry which is preliminary data.</text>
</comment>